<dbReference type="InterPro" id="IPR036388">
    <property type="entry name" value="WH-like_DNA-bd_sf"/>
</dbReference>
<protein>
    <recommendedName>
        <fullName evidence="1">HTH iclR-type domain-containing protein</fullName>
    </recommendedName>
</protein>
<organism evidence="2 3">
    <name type="scientific">Kitasatospora cystarginea</name>
    <dbReference type="NCBI Taxonomy" id="58350"/>
    <lineage>
        <taxon>Bacteria</taxon>
        <taxon>Bacillati</taxon>
        <taxon>Actinomycetota</taxon>
        <taxon>Actinomycetes</taxon>
        <taxon>Kitasatosporales</taxon>
        <taxon>Streptomycetaceae</taxon>
        <taxon>Kitasatospora</taxon>
    </lineage>
</organism>
<dbReference type="Pfam" id="PF09339">
    <property type="entry name" value="HTH_IclR"/>
    <property type="match status" value="1"/>
</dbReference>
<proteinExistence type="predicted"/>
<dbReference type="Gene3D" id="1.10.10.10">
    <property type="entry name" value="Winged helix-like DNA-binding domain superfamily/Winged helix DNA-binding domain"/>
    <property type="match status" value="1"/>
</dbReference>
<dbReference type="InterPro" id="IPR005471">
    <property type="entry name" value="Tscrpt_reg_IclR_N"/>
</dbReference>
<gene>
    <name evidence="2" type="ORF">GCM10010430_78780</name>
</gene>
<name>A0ABN3F1Q9_9ACTN</name>
<sequence length="121" mass="13634">MTRPTVEVLRLLLATRPHEPLWAARISEQTALGRSTVSQILARLTERQWVALCREQGSHAGRPARVLCVLTRQGCREARRWRHGAWLTVTGRAPGRRRRLTTRRPVRARHAAEGGATGCTI</sequence>
<comment type="caution">
    <text evidence="2">The sequence shown here is derived from an EMBL/GenBank/DDBJ whole genome shotgun (WGS) entry which is preliminary data.</text>
</comment>
<evidence type="ECO:0000313" key="2">
    <source>
        <dbReference type="EMBL" id="GAA2280914.1"/>
    </source>
</evidence>
<dbReference type="EMBL" id="BAAATR010000082">
    <property type="protein sequence ID" value="GAA2280914.1"/>
    <property type="molecule type" value="Genomic_DNA"/>
</dbReference>
<dbReference type="SUPFAM" id="SSF46785">
    <property type="entry name" value="Winged helix' DNA-binding domain"/>
    <property type="match status" value="1"/>
</dbReference>
<evidence type="ECO:0000313" key="3">
    <source>
        <dbReference type="Proteomes" id="UP001500305"/>
    </source>
</evidence>
<accession>A0ABN3F1Q9</accession>
<feature type="domain" description="HTH iclR-type" evidence="1">
    <location>
        <begin position="6"/>
        <end position="50"/>
    </location>
</feature>
<evidence type="ECO:0000259" key="1">
    <source>
        <dbReference type="Pfam" id="PF09339"/>
    </source>
</evidence>
<dbReference type="InterPro" id="IPR036390">
    <property type="entry name" value="WH_DNA-bd_sf"/>
</dbReference>
<dbReference type="Proteomes" id="UP001500305">
    <property type="component" value="Unassembled WGS sequence"/>
</dbReference>
<keyword evidence="3" id="KW-1185">Reference proteome</keyword>
<reference evidence="2 3" key="1">
    <citation type="journal article" date="2019" name="Int. J. Syst. Evol. Microbiol.">
        <title>The Global Catalogue of Microorganisms (GCM) 10K type strain sequencing project: providing services to taxonomists for standard genome sequencing and annotation.</title>
        <authorList>
            <consortium name="The Broad Institute Genomics Platform"/>
            <consortium name="The Broad Institute Genome Sequencing Center for Infectious Disease"/>
            <person name="Wu L."/>
            <person name="Ma J."/>
        </authorList>
    </citation>
    <scope>NUCLEOTIDE SEQUENCE [LARGE SCALE GENOMIC DNA]</scope>
    <source>
        <strain evidence="2 3">JCM 7356</strain>
    </source>
</reference>